<comment type="similarity">
    <text evidence="1">Belongs to the AATF family.</text>
</comment>
<evidence type="ECO:0000259" key="3">
    <source>
        <dbReference type="Pfam" id="PF08164"/>
    </source>
</evidence>
<keyword evidence="6" id="KW-1185">Reference proteome</keyword>
<dbReference type="GO" id="GO:0006357">
    <property type="term" value="P:regulation of transcription by RNA polymerase II"/>
    <property type="evidence" value="ECO:0007669"/>
    <property type="project" value="TreeGrafter"/>
</dbReference>
<proteinExistence type="inferred from homology"/>
<feature type="compositionally biased region" description="Acidic residues" evidence="2">
    <location>
        <begin position="29"/>
        <end position="64"/>
    </location>
</feature>
<dbReference type="InterPro" id="IPR012617">
    <property type="entry name" value="AATF_C"/>
</dbReference>
<feature type="domain" description="Apoptosis-antagonizing transcription factor C-terminal" evidence="3">
    <location>
        <begin position="321"/>
        <end position="405"/>
    </location>
</feature>
<name>A0A3B4T387_SERDU</name>
<dbReference type="STRING" id="41447.ENSSDUP00000000596"/>
<dbReference type="InterPro" id="IPR025160">
    <property type="entry name" value="AATF"/>
</dbReference>
<dbReference type="PANTHER" id="PTHR15565">
    <property type="entry name" value="AATF PROTEIN APOPTOSIS ANTAGONIZING TRANSCRIPTION FACTOR"/>
    <property type="match status" value="1"/>
</dbReference>
<feature type="compositionally biased region" description="Acidic residues" evidence="2">
    <location>
        <begin position="173"/>
        <end position="189"/>
    </location>
</feature>
<organism evidence="5 6">
    <name type="scientific">Seriola dumerili</name>
    <name type="common">Greater amberjack</name>
    <name type="synonym">Caranx dumerili</name>
    <dbReference type="NCBI Taxonomy" id="41447"/>
    <lineage>
        <taxon>Eukaryota</taxon>
        <taxon>Metazoa</taxon>
        <taxon>Chordata</taxon>
        <taxon>Craniata</taxon>
        <taxon>Vertebrata</taxon>
        <taxon>Euteleostomi</taxon>
        <taxon>Actinopterygii</taxon>
        <taxon>Neopterygii</taxon>
        <taxon>Teleostei</taxon>
        <taxon>Neoteleostei</taxon>
        <taxon>Acanthomorphata</taxon>
        <taxon>Carangaria</taxon>
        <taxon>Carangiformes</taxon>
        <taxon>Carangidae</taxon>
        <taxon>Seriola</taxon>
    </lineage>
</organism>
<dbReference type="Ensembl" id="ENSSDUT00000000638.1">
    <property type="protein sequence ID" value="ENSSDUP00000000596.1"/>
    <property type="gene ID" value="ENSSDUG00000000520.1"/>
</dbReference>
<dbReference type="GeneTree" id="ENSGT00390000000288"/>
<dbReference type="AlphaFoldDB" id="A0A3B4T387"/>
<sequence length="413" mass="47084">SRSLTSLLSRKCSFWGSLRNKTRTRAIHEDDDSDEETEGSDEDEGSGDDEMEGSEEDEEDGEDEGTVRTFSKEKIDEQVEKGKAVKNQLALWDQLLEGRIKIQKALVTANQLPQPQTFPEFKRKGGAELAGALKNTHKALKALQRSLLELHDQLLYQNADTRTIALGKTGAQSEDEEINSDENEEDEASVQEGGAPKRKLEMAEYPDFMAKRFAAFQPYRDTTLQKWHDKTRLTMGKSSKGFGAFDRNILTQVEQVLMDKERLVRRTHTRRSEYRVLGKKEASALTSETVPQEDEEAEQQLKANTHLKDVDEDIFDDDDFYHQLLRELIERKTSAADPNDQVATGRQWLAIQKLRSKIKKKVDTKASKGRKVRFHIHSKLANFMAPIDHSSMGDEARSELYRGLFGQNSSFRE</sequence>
<feature type="domain" description="AATF leucine zipper-containing" evidence="4">
    <location>
        <begin position="79"/>
        <end position="230"/>
    </location>
</feature>
<protein>
    <submittedName>
        <fullName evidence="5">Apoptosis antagonizing transcription factor</fullName>
    </submittedName>
</protein>
<evidence type="ECO:0000259" key="4">
    <source>
        <dbReference type="Pfam" id="PF13339"/>
    </source>
</evidence>
<evidence type="ECO:0000313" key="6">
    <source>
        <dbReference type="Proteomes" id="UP000261420"/>
    </source>
</evidence>
<dbReference type="Pfam" id="PF08164">
    <property type="entry name" value="TRAUB"/>
    <property type="match status" value="1"/>
</dbReference>
<dbReference type="GO" id="GO:0005730">
    <property type="term" value="C:nucleolus"/>
    <property type="evidence" value="ECO:0007669"/>
    <property type="project" value="TreeGrafter"/>
</dbReference>
<dbReference type="Pfam" id="PF13339">
    <property type="entry name" value="AATF-Che1"/>
    <property type="match status" value="1"/>
</dbReference>
<evidence type="ECO:0000256" key="1">
    <source>
        <dbReference type="ARBA" id="ARBA00008966"/>
    </source>
</evidence>
<dbReference type="PANTHER" id="PTHR15565:SF0">
    <property type="entry name" value="PROTEIN AATF"/>
    <property type="match status" value="1"/>
</dbReference>
<reference evidence="5" key="2">
    <citation type="submission" date="2025-09" db="UniProtKB">
        <authorList>
            <consortium name="Ensembl"/>
        </authorList>
    </citation>
    <scope>IDENTIFICATION</scope>
</reference>
<feature type="region of interest" description="Disordered" evidence="2">
    <location>
        <begin position="169"/>
        <end position="198"/>
    </location>
</feature>
<feature type="region of interest" description="Disordered" evidence="2">
    <location>
        <begin position="22"/>
        <end position="75"/>
    </location>
</feature>
<dbReference type="Proteomes" id="UP000261420">
    <property type="component" value="Unplaced"/>
</dbReference>
<dbReference type="OMA" id="GEHENNK"/>
<evidence type="ECO:0000313" key="5">
    <source>
        <dbReference type="Ensembl" id="ENSSDUP00000000596.1"/>
    </source>
</evidence>
<dbReference type="InterPro" id="IPR039223">
    <property type="entry name" value="AATF/Bfr2"/>
</dbReference>
<evidence type="ECO:0000256" key="2">
    <source>
        <dbReference type="SAM" id="MobiDB-lite"/>
    </source>
</evidence>
<accession>A0A3B4T387</accession>
<reference evidence="5" key="1">
    <citation type="submission" date="2025-08" db="UniProtKB">
        <authorList>
            <consortium name="Ensembl"/>
        </authorList>
    </citation>
    <scope>IDENTIFICATION</scope>
</reference>